<dbReference type="STRING" id="660025.F9F5Z0"/>
<comment type="caution">
    <text evidence="2">The sequence shown here is derived from an EMBL/GenBank/DDBJ whole genome shotgun (WGS) entry which is preliminary data.</text>
</comment>
<evidence type="ECO:0008006" key="3">
    <source>
        <dbReference type="Google" id="ProtNLM"/>
    </source>
</evidence>
<gene>
    <name evidence="2" type="ORF">FOXB_01815</name>
</gene>
<dbReference type="PANTHER" id="PTHR38166">
    <property type="entry name" value="C2H2-TYPE DOMAIN-CONTAINING PROTEIN-RELATED"/>
    <property type="match status" value="1"/>
</dbReference>
<dbReference type="EMBL" id="AFQF01000625">
    <property type="protein sequence ID" value="EGU87659.1"/>
    <property type="molecule type" value="Genomic_DNA"/>
</dbReference>
<dbReference type="PANTHER" id="PTHR38166:SF1">
    <property type="entry name" value="C2H2-TYPE DOMAIN-CONTAINING PROTEIN"/>
    <property type="match status" value="1"/>
</dbReference>
<organism evidence="2">
    <name type="scientific">Fusarium oxysporum (strain Fo5176)</name>
    <name type="common">Fusarium vascular wilt</name>
    <dbReference type="NCBI Taxonomy" id="660025"/>
    <lineage>
        <taxon>Eukaryota</taxon>
        <taxon>Fungi</taxon>
        <taxon>Dikarya</taxon>
        <taxon>Ascomycota</taxon>
        <taxon>Pezizomycotina</taxon>
        <taxon>Sordariomycetes</taxon>
        <taxon>Hypocreomycetidae</taxon>
        <taxon>Hypocreales</taxon>
        <taxon>Nectriaceae</taxon>
        <taxon>Fusarium</taxon>
        <taxon>Fusarium oxysporum species complex</taxon>
    </lineage>
</organism>
<name>F9F5Z0_FUSOF</name>
<feature type="compositionally biased region" description="Basic and acidic residues" evidence="1">
    <location>
        <begin position="46"/>
        <end position="56"/>
    </location>
</feature>
<dbReference type="AlphaFoldDB" id="F9F5Z0"/>
<evidence type="ECO:0000256" key="1">
    <source>
        <dbReference type="SAM" id="MobiDB-lite"/>
    </source>
</evidence>
<reference evidence="2" key="1">
    <citation type="journal article" date="2012" name="Mol. Plant Microbe Interact.">
        <title>A highly conserved effector in Fusarium oxysporum is required for full virulence on Arabidopsis.</title>
        <authorList>
            <person name="Thatcher L.F."/>
            <person name="Gardiner D.M."/>
            <person name="Kazan K."/>
            <person name="Manners J."/>
        </authorList>
    </citation>
    <scope>NUCLEOTIDE SEQUENCE [LARGE SCALE GENOMIC DNA]</scope>
    <source>
        <strain evidence="2">Fo5176</strain>
    </source>
</reference>
<accession>F9F5Z0</accession>
<sequence>MFFCGLNRLSVILQNFKPCTQKDTTEITGTILNKLDTSHKSPKPNRNPEEARTTMRARADQCDPCIGNEPNAPLRGCAAPLSLSNDMGFQYLSLEDTEDEDDIDDTQPGEQELVASGWLQTLRHEIRTYAFAMFKYWKDKMECIVPPEDGLHSPEPFGPSFVQPMMHTRADDEPDPSHEDLASISRPIHSTTSIHLACPFYVFDPEKCEQCLLKGDIRSIEDLVDHFFQCHSRLSYCPNCYETFGNLICRDNHVLRVKCQRRTPGPLFGLSERQKMLLMEIDTTQGINQEAVWFQIWSIVFPDAPEPRSSYLDRGTGLYISMMRDFWNSNGLEYVAQCLEDRGIPPDDSRSLKGILYELVQEDLLNGIIDEQKYSRTSSLVPG</sequence>
<evidence type="ECO:0000313" key="2">
    <source>
        <dbReference type="EMBL" id="EGU87659.1"/>
    </source>
</evidence>
<protein>
    <recommendedName>
        <fullName evidence="3">C2H2-type domain-containing protein</fullName>
    </recommendedName>
</protein>
<dbReference type="OrthoDB" id="5241264at2759"/>
<proteinExistence type="predicted"/>
<feature type="region of interest" description="Disordered" evidence="1">
    <location>
        <begin position="33"/>
        <end position="56"/>
    </location>
</feature>